<dbReference type="OrthoDB" id="10479666at2759"/>
<sequence>MDLFSKQSPVEAATKTAASKLSNGAAIIINDLTKEPTRGLMHVLRHVQKSVPILLETHTALEAAAVELQAVLEQLQDAQEGVMSVTSPATQQDLASLASSMQALDNLAQQLQQQQQLQQPAAAGQAAPSSNFAKLWQSS</sequence>
<proteinExistence type="predicted"/>
<reference evidence="1 2" key="1">
    <citation type="submission" date="2016-10" db="EMBL/GenBank/DDBJ databases">
        <authorList>
            <person name="Cai Z."/>
        </authorList>
    </citation>
    <scope>NUCLEOTIDE SEQUENCE [LARGE SCALE GENOMIC DNA]</scope>
</reference>
<name>A0A383VPT7_TETOB</name>
<dbReference type="EMBL" id="FNXT01000803">
    <property type="protein sequence ID" value="SZX67525.1"/>
    <property type="molecule type" value="Genomic_DNA"/>
</dbReference>
<gene>
    <name evidence="1" type="ORF">BQ4739_LOCUS7913</name>
</gene>
<dbReference type="InterPro" id="IPR019320">
    <property type="entry name" value="BORCS8"/>
</dbReference>
<accession>A0A383VPT7</accession>
<dbReference type="Pfam" id="PF10167">
    <property type="entry name" value="BORCS8"/>
    <property type="match status" value="1"/>
</dbReference>
<keyword evidence="2" id="KW-1185">Reference proteome</keyword>
<evidence type="ECO:0000313" key="2">
    <source>
        <dbReference type="Proteomes" id="UP000256970"/>
    </source>
</evidence>
<dbReference type="Proteomes" id="UP000256970">
    <property type="component" value="Unassembled WGS sequence"/>
</dbReference>
<evidence type="ECO:0000313" key="1">
    <source>
        <dbReference type="EMBL" id="SZX67525.1"/>
    </source>
</evidence>
<dbReference type="AlphaFoldDB" id="A0A383VPT7"/>
<protein>
    <submittedName>
        <fullName evidence="1">Uncharacterized protein</fullName>
    </submittedName>
</protein>
<organism evidence="1 2">
    <name type="scientific">Tetradesmus obliquus</name>
    <name type="common">Green alga</name>
    <name type="synonym">Acutodesmus obliquus</name>
    <dbReference type="NCBI Taxonomy" id="3088"/>
    <lineage>
        <taxon>Eukaryota</taxon>
        <taxon>Viridiplantae</taxon>
        <taxon>Chlorophyta</taxon>
        <taxon>core chlorophytes</taxon>
        <taxon>Chlorophyceae</taxon>
        <taxon>CS clade</taxon>
        <taxon>Sphaeropleales</taxon>
        <taxon>Scenedesmaceae</taxon>
        <taxon>Tetradesmus</taxon>
    </lineage>
</organism>